<dbReference type="Proteomes" id="UP000444185">
    <property type="component" value="Unassembled WGS sequence"/>
</dbReference>
<dbReference type="AlphaFoldDB" id="A0A844Y035"/>
<dbReference type="EMBL" id="WTYF01000004">
    <property type="protein sequence ID" value="MXO50939.1"/>
    <property type="molecule type" value="Genomic_DNA"/>
</dbReference>
<organism evidence="4 5">
    <name type="scientific">Qipengyuania gaetbuli</name>
    <dbReference type="NCBI Taxonomy" id="266952"/>
    <lineage>
        <taxon>Bacteria</taxon>
        <taxon>Pseudomonadati</taxon>
        <taxon>Pseudomonadota</taxon>
        <taxon>Alphaproteobacteria</taxon>
        <taxon>Sphingomonadales</taxon>
        <taxon>Erythrobacteraceae</taxon>
        <taxon>Qipengyuania</taxon>
    </lineage>
</organism>
<evidence type="ECO:0000256" key="2">
    <source>
        <dbReference type="ARBA" id="ARBA00022729"/>
    </source>
</evidence>
<comment type="similarity">
    <text evidence="1">Belongs to the Skp family.</text>
</comment>
<keyword evidence="5" id="KW-1185">Reference proteome</keyword>
<sequence length="226" mass="23867">MKLISKTLAAAGLSAAAMAATPAAAQVSGNIGIVSAPAAIAATTARATAYQQISTTYASQIQQIQQKQQQAQTLLQQLDTNKDGQLDEAEQQAAQNTPQATQLQTLDRESAQLSAQIDSARVYAIEQILLQYNAALQTVVQQNNVQVVLAPDAVAYSVPAANMTEKVVAALNARVPSVQITPPQTWQPSQQAIGAFQQVQQILMVAAARQQAAAQQQQQQPAPTGR</sequence>
<dbReference type="SMART" id="SM00935">
    <property type="entry name" value="OmpH"/>
    <property type="match status" value="1"/>
</dbReference>
<dbReference type="OrthoDB" id="7427936at2"/>
<dbReference type="RefSeq" id="WP_160607488.1">
    <property type="nucleotide sequence ID" value="NZ_WTYF01000004.1"/>
</dbReference>
<evidence type="ECO:0000256" key="1">
    <source>
        <dbReference type="ARBA" id="ARBA00009091"/>
    </source>
</evidence>
<dbReference type="InterPro" id="IPR024930">
    <property type="entry name" value="Skp_dom_sf"/>
</dbReference>
<dbReference type="GO" id="GO:0051082">
    <property type="term" value="F:unfolded protein binding"/>
    <property type="evidence" value="ECO:0007669"/>
    <property type="project" value="InterPro"/>
</dbReference>
<proteinExistence type="inferred from homology"/>
<feature type="chain" id="PRO_5032715618" evidence="3">
    <location>
        <begin position="20"/>
        <end position="226"/>
    </location>
</feature>
<comment type="caution">
    <text evidence="4">The sequence shown here is derived from an EMBL/GenBank/DDBJ whole genome shotgun (WGS) entry which is preliminary data.</text>
</comment>
<protein>
    <submittedName>
        <fullName evidence="4">OmpH family outer membrane protein</fullName>
    </submittedName>
</protein>
<dbReference type="InterPro" id="IPR005632">
    <property type="entry name" value="Chaperone_Skp"/>
</dbReference>
<feature type="signal peptide" evidence="3">
    <location>
        <begin position="1"/>
        <end position="19"/>
    </location>
</feature>
<evidence type="ECO:0000256" key="3">
    <source>
        <dbReference type="SAM" id="SignalP"/>
    </source>
</evidence>
<dbReference type="GO" id="GO:0005829">
    <property type="term" value="C:cytosol"/>
    <property type="evidence" value="ECO:0007669"/>
    <property type="project" value="TreeGrafter"/>
</dbReference>
<evidence type="ECO:0000313" key="5">
    <source>
        <dbReference type="Proteomes" id="UP000444185"/>
    </source>
</evidence>
<keyword evidence="2 3" id="KW-0732">Signal</keyword>
<gene>
    <name evidence="4" type="ORF">GRI42_06430</name>
</gene>
<evidence type="ECO:0000313" key="4">
    <source>
        <dbReference type="EMBL" id="MXO50939.1"/>
    </source>
</evidence>
<name>A0A844Y035_9SPHN</name>
<dbReference type="SUPFAM" id="SSF111384">
    <property type="entry name" value="OmpH-like"/>
    <property type="match status" value="1"/>
</dbReference>
<dbReference type="PANTHER" id="PTHR35089:SF1">
    <property type="entry name" value="CHAPERONE PROTEIN SKP"/>
    <property type="match status" value="1"/>
</dbReference>
<dbReference type="Gene3D" id="3.30.910.20">
    <property type="entry name" value="Skp domain"/>
    <property type="match status" value="1"/>
</dbReference>
<reference evidence="4 5" key="1">
    <citation type="submission" date="2019-12" db="EMBL/GenBank/DDBJ databases">
        <title>Genomic-based taxomic classification of the family Erythrobacteraceae.</title>
        <authorList>
            <person name="Xu L."/>
        </authorList>
    </citation>
    <scope>NUCLEOTIDE SEQUENCE [LARGE SCALE GENOMIC DNA]</scope>
    <source>
        <strain evidence="4 5">DSM 16225</strain>
    </source>
</reference>
<accession>A0A844Y035</accession>
<dbReference type="Pfam" id="PF03938">
    <property type="entry name" value="OmpH"/>
    <property type="match status" value="1"/>
</dbReference>
<dbReference type="GO" id="GO:0050821">
    <property type="term" value="P:protein stabilization"/>
    <property type="evidence" value="ECO:0007669"/>
    <property type="project" value="TreeGrafter"/>
</dbReference>
<dbReference type="PANTHER" id="PTHR35089">
    <property type="entry name" value="CHAPERONE PROTEIN SKP"/>
    <property type="match status" value="1"/>
</dbReference>